<reference evidence="1" key="2">
    <citation type="journal article" date="2015" name="Data Brief">
        <title>Shoot transcriptome of the giant reed, Arundo donax.</title>
        <authorList>
            <person name="Barrero R.A."/>
            <person name="Guerrero F.D."/>
            <person name="Moolhuijzen P."/>
            <person name="Goolsby J.A."/>
            <person name="Tidwell J."/>
            <person name="Bellgard S.E."/>
            <person name="Bellgard M.I."/>
        </authorList>
    </citation>
    <scope>NUCLEOTIDE SEQUENCE</scope>
    <source>
        <tissue evidence="1">Shoot tissue taken approximately 20 cm above the soil surface</tissue>
    </source>
</reference>
<reference evidence="1" key="1">
    <citation type="submission" date="2014-09" db="EMBL/GenBank/DDBJ databases">
        <authorList>
            <person name="Magalhaes I.L.F."/>
            <person name="Oliveira U."/>
            <person name="Santos F.R."/>
            <person name="Vidigal T.H.D.A."/>
            <person name="Brescovit A.D."/>
            <person name="Santos A.J."/>
        </authorList>
    </citation>
    <scope>NUCLEOTIDE SEQUENCE</scope>
    <source>
        <tissue evidence="1">Shoot tissue taken approximately 20 cm above the soil surface</tissue>
    </source>
</reference>
<evidence type="ECO:0000313" key="1">
    <source>
        <dbReference type="EMBL" id="JAD45824.1"/>
    </source>
</evidence>
<dbReference type="AlphaFoldDB" id="A0A0A9A2D1"/>
<accession>A0A0A9A2D1</accession>
<organism evidence="1">
    <name type="scientific">Arundo donax</name>
    <name type="common">Giant reed</name>
    <name type="synonym">Donax arundinaceus</name>
    <dbReference type="NCBI Taxonomy" id="35708"/>
    <lineage>
        <taxon>Eukaryota</taxon>
        <taxon>Viridiplantae</taxon>
        <taxon>Streptophyta</taxon>
        <taxon>Embryophyta</taxon>
        <taxon>Tracheophyta</taxon>
        <taxon>Spermatophyta</taxon>
        <taxon>Magnoliopsida</taxon>
        <taxon>Liliopsida</taxon>
        <taxon>Poales</taxon>
        <taxon>Poaceae</taxon>
        <taxon>PACMAD clade</taxon>
        <taxon>Arundinoideae</taxon>
        <taxon>Arundineae</taxon>
        <taxon>Arundo</taxon>
    </lineage>
</organism>
<name>A0A0A9A2D1_ARUDO</name>
<sequence length="24" mass="2861">MLIATNTIFINFYMQSFKLTTSLY</sequence>
<proteinExistence type="predicted"/>
<protein>
    <submittedName>
        <fullName evidence="1">Uncharacterized protein</fullName>
    </submittedName>
</protein>
<dbReference type="EMBL" id="GBRH01252071">
    <property type="protein sequence ID" value="JAD45824.1"/>
    <property type="molecule type" value="Transcribed_RNA"/>
</dbReference>